<keyword evidence="1" id="KW-0812">Transmembrane</keyword>
<organism evidence="2">
    <name type="scientific">marine sediment metagenome</name>
    <dbReference type="NCBI Taxonomy" id="412755"/>
    <lineage>
        <taxon>unclassified sequences</taxon>
        <taxon>metagenomes</taxon>
        <taxon>ecological metagenomes</taxon>
    </lineage>
</organism>
<comment type="caution">
    <text evidence="2">The sequence shown here is derived from an EMBL/GenBank/DDBJ whole genome shotgun (WGS) entry which is preliminary data.</text>
</comment>
<sequence>MVFYPITTLFAGYGLYSLTDCFRLGKFRKFLILILVPIIILSFSPHIKTEIENTLFASQGKMQTGITHLAVKKIPENCIIVANEPEMLTGVIGSEIINLKSFLAARDNNQAQAIFQKTNCILFFRDYTCEPDMQFISGWQNNCQEIEKRYKLTPYLVYPEEKLLQTEQITKTKSFLINSLASIAEIFKIERLIPEQKFFGATENYGFYEISLEE</sequence>
<feature type="transmembrane region" description="Helical" evidence="1">
    <location>
        <begin position="30"/>
        <end position="47"/>
    </location>
</feature>
<accession>X1LTD2</accession>
<protein>
    <submittedName>
        <fullName evidence="2">Uncharacterized protein</fullName>
    </submittedName>
</protein>
<keyword evidence="1" id="KW-0472">Membrane</keyword>
<dbReference type="AlphaFoldDB" id="X1LTD2"/>
<name>X1LTD2_9ZZZZ</name>
<proteinExistence type="predicted"/>
<evidence type="ECO:0000313" key="2">
    <source>
        <dbReference type="EMBL" id="GAI05665.1"/>
    </source>
</evidence>
<evidence type="ECO:0000256" key="1">
    <source>
        <dbReference type="SAM" id="Phobius"/>
    </source>
</evidence>
<gene>
    <name evidence="2" type="ORF">S06H3_19390</name>
</gene>
<dbReference type="EMBL" id="BARV01009925">
    <property type="protein sequence ID" value="GAI05665.1"/>
    <property type="molecule type" value="Genomic_DNA"/>
</dbReference>
<reference evidence="2" key="1">
    <citation type="journal article" date="2014" name="Front. Microbiol.">
        <title>High frequency of phylogenetically diverse reductive dehalogenase-homologous genes in deep subseafloor sedimentary metagenomes.</title>
        <authorList>
            <person name="Kawai M."/>
            <person name="Futagami T."/>
            <person name="Toyoda A."/>
            <person name="Takaki Y."/>
            <person name="Nishi S."/>
            <person name="Hori S."/>
            <person name="Arai W."/>
            <person name="Tsubouchi T."/>
            <person name="Morono Y."/>
            <person name="Uchiyama I."/>
            <person name="Ito T."/>
            <person name="Fujiyama A."/>
            <person name="Inagaki F."/>
            <person name="Takami H."/>
        </authorList>
    </citation>
    <scope>NUCLEOTIDE SEQUENCE</scope>
    <source>
        <strain evidence="2">Expedition CK06-06</strain>
    </source>
</reference>
<keyword evidence="1" id="KW-1133">Transmembrane helix</keyword>